<feature type="transmembrane region" description="Helical" evidence="1">
    <location>
        <begin position="12"/>
        <end position="33"/>
    </location>
</feature>
<feature type="transmembrane region" description="Helical" evidence="1">
    <location>
        <begin position="223"/>
        <end position="250"/>
    </location>
</feature>
<keyword evidence="1" id="KW-0472">Membrane</keyword>
<feature type="transmembrane region" description="Helical" evidence="1">
    <location>
        <begin position="45"/>
        <end position="65"/>
    </location>
</feature>
<organism evidence="2 3">
    <name type="scientific">Mycena metata</name>
    <dbReference type="NCBI Taxonomy" id="1033252"/>
    <lineage>
        <taxon>Eukaryota</taxon>
        <taxon>Fungi</taxon>
        <taxon>Dikarya</taxon>
        <taxon>Basidiomycota</taxon>
        <taxon>Agaricomycotina</taxon>
        <taxon>Agaricomycetes</taxon>
        <taxon>Agaricomycetidae</taxon>
        <taxon>Agaricales</taxon>
        <taxon>Marasmiineae</taxon>
        <taxon>Mycenaceae</taxon>
        <taxon>Mycena</taxon>
    </lineage>
</organism>
<evidence type="ECO:0000256" key="1">
    <source>
        <dbReference type="SAM" id="Phobius"/>
    </source>
</evidence>
<proteinExistence type="predicted"/>
<dbReference type="EMBL" id="JARKIB010000106">
    <property type="protein sequence ID" value="KAJ7739575.1"/>
    <property type="molecule type" value="Genomic_DNA"/>
</dbReference>
<feature type="transmembrane region" description="Helical" evidence="1">
    <location>
        <begin position="111"/>
        <end position="129"/>
    </location>
</feature>
<keyword evidence="1" id="KW-0812">Transmembrane</keyword>
<feature type="transmembrane region" description="Helical" evidence="1">
    <location>
        <begin position="85"/>
        <end position="104"/>
    </location>
</feature>
<sequence>MTDFWYLISHLWIGTFFYGIYLVLFCICIYILLHRPRNRANNVLLGTAIALFTLSTIQTILNIVLGASDIDGINIPYDNILLAKSMLYAVNNFIADGLVIYRCYVIWNHNIYVVIVPIIMLVVTSVFAFDIELPLAPFFVLTLATNVFVTALTAGRIWWVCRQASAHLKDGGDKRSATSISIIVVSGAIYSLAVLMYLILGAIPSTVVAQQPSVEMLTQVVGIVPTLIIVRVGLGLGVQSVHSSVAFATFDSEASMRSRHVLGSVGAIRSGRFKFDPEKGLPPTASQSSGRF</sequence>
<keyword evidence="3" id="KW-1185">Reference proteome</keyword>
<protein>
    <submittedName>
        <fullName evidence="2">Uncharacterized protein</fullName>
    </submittedName>
</protein>
<evidence type="ECO:0000313" key="2">
    <source>
        <dbReference type="EMBL" id="KAJ7739575.1"/>
    </source>
</evidence>
<accession>A0AAD7MZZ9</accession>
<gene>
    <name evidence="2" type="ORF">B0H16DRAFT_1568475</name>
</gene>
<evidence type="ECO:0000313" key="3">
    <source>
        <dbReference type="Proteomes" id="UP001215598"/>
    </source>
</evidence>
<comment type="caution">
    <text evidence="2">The sequence shown here is derived from an EMBL/GenBank/DDBJ whole genome shotgun (WGS) entry which is preliminary data.</text>
</comment>
<reference evidence="2" key="1">
    <citation type="submission" date="2023-03" db="EMBL/GenBank/DDBJ databases">
        <title>Massive genome expansion in bonnet fungi (Mycena s.s.) driven by repeated elements and novel gene families across ecological guilds.</title>
        <authorList>
            <consortium name="Lawrence Berkeley National Laboratory"/>
            <person name="Harder C.B."/>
            <person name="Miyauchi S."/>
            <person name="Viragh M."/>
            <person name="Kuo A."/>
            <person name="Thoen E."/>
            <person name="Andreopoulos B."/>
            <person name="Lu D."/>
            <person name="Skrede I."/>
            <person name="Drula E."/>
            <person name="Henrissat B."/>
            <person name="Morin E."/>
            <person name="Kohler A."/>
            <person name="Barry K."/>
            <person name="LaButti K."/>
            <person name="Morin E."/>
            <person name="Salamov A."/>
            <person name="Lipzen A."/>
            <person name="Mereny Z."/>
            <person name="Hegedus B."/>
            <person name="Baldrian P."/>
            <person name="Stursova M."/>
            <person name="Weitz H."/>
            <person name="Taylor A."/>
            <person name="Grigoriev I.V."/>
            <person name="Nagy L.G."/>
            <person name="Martin F."/>
            <person name="Kauserud H."/>
        </authorList>
    </citation>
    <scope>NUCLEOTIDE SEQUENCE</scope>
    <source>
        <strain evidence="2">CBHHK182m</strain>
    </source>
</reference>
<feature type="transmembrane region" description="Helical" evidence="1">
    <location>
        <begin position="135"/>
        <end position="159"/>
    </location>
</feature>
<dbReference type="Proteomes" id="UP001215598">
    <property type="component" value="Unassembled WGS sequence"/>
</dbReference>
<dbReference type="AlphaFoldDB" id="A0AAD7MZZ9"/>
<name>A0AAD7MZZ9_9AGAR</name>
<feature type="transmembrane region" description="Helical" evidence="1">
    <location>
        <begin position="180"/>
        <end position="203"/>
    </location>
</feature>
<keyword evidence="1" id="KW-1133">Transmembrane helix</keyword>